<keyword evidence="3" id="KW-1185">Reference proteome</keyword>
<comment type="caution">
    <text evidence="2">The sequence shown here is derived from an EMBL/GenBank/DDBJ whole genome shotgun (WGS) entry which is preliminary data.</text>
</comment>
<dbReference type="Pfam" id="PF11948">
    <property type="entry name" value="DUF3465"/>
    <property type="match status" value="1"/>
</dbReference>
<dbReference type="RefSeq" id="WP_017051696.1">
    <property type="nucleotide sequence ID" value="NZ_AJYW02000110.1"/>
</dbReference>
<evidence type="ECO:0000313" key="3">
    <source>
        <dbReference type="Proteomes" id="UP000094165"/>
    </source>
</evidence>
<keyword evidence="1" id="KW-0732">Signal</keyword>
<protein>
    <recommendedName>
        <fullName evidence="4">DUF3465 domain-containing protein</fullName>
    </recommendedName>
</protein>
<dbReference type="InterPro" id="IPR021856">
    <property type="entry name" value="DUF3465"/>
</dbReference>
<organism evidence="2 3">
    <name type="scientific">Vibrio genomosp. F6 str. FF-238</name>
    <dbReference type="NCBI Taxonomy" id="1191298"/>
    <lineage>
        <taxon>Bacteria</taxon>
        <taxon>Pseudomonadati</taxon>
        <taxon>Pseudomonadota</taxon>
        <taxon>Gammaproteobacteria</taxon>
        <taxon>Vibrionales</taxon>
        <taxon>Vibrionaceae</taxon>
        <taxon>Vibrio</taxon>
    </lineage>
</organism>
<proteinExistence type="predicted"/>
<evidence type="ECO:0000313" key="2">
    <source>
        <dbReference type="EMBL" id="OEE76668.1"/>
    </source>
</evidence>
<dbReference type="AlphaFoldDB" id="A0A1E5D084"/>
<feature type="chain" id="PRO_5009173380" description="DUF3465 domain-containing protein" evidence="1">
    <location>
        <begin position="22"/>
        <end position="131"/>
    </location>
</feature>
<sequence>MKKFLVIFVAALCLISVGVQANDHKLKQAYENHQSDFQVQGVGTVIRLLPDDNDGSRHQKFIIRLKNKQTLLVAHNIDLAPRVSNLRVGDRVQFYGEYEWNKKGGVMHWTHHDPNNRHSHGWLKHNGKKYE</sequence>
<reference evidence="2 3" key="1">
    <citation type="journal article" date="2012" name="Science">
        <title>Ecological populations of bacteria act as socially cohesive units of antibiotic production and resistance.</title>
        <authorList>
            <person name="Cordero O.X."/>
            <person name="Wildschutte H."/>
            <person name="Kirkup B."/>
            <person name="Proehl S."/>
            <person name="Ngo L."/>
            <person name="Hussain F."/>
            <person name="Le Roux F."/>
            <person name="Mincer T."/>
            <person name="Polz M.F."/>
        </authorList>
    </citation>
    <scope>NUCLEOTIDE SEQUENCE [LARGE SCALE GENOMIC DNA]</scope>
    <source>
        <strain evidence="2 3">FF-238</strain>
    </source>
</reference>
<accession>A0A1E5D084</accession>
<evidence type="ECO:0000256" key="1">
    <source>
        <dbReference type="SAM" id="SignalP"/>
    </source>
</evidence>
<name>A0A1E5D084_9VIBR</name>
<feature type="signal peptide" evidence="1">
    <location>
        <begin position="1"/>
        <end position="21"/>
    </location>
</feature>
<dbReference type="Proteomes" id="UP000094165">
    <property type="component" value="Unassembled WGS sequence"/>
</dbReference>
<gene>
    <name evidence="2" type="ORF">A130_04740</name>
</gene>
<evidence type="ECO:0008006" key="4">
    <source>
        <dbReference type="Google" id="ProtNLM"/>
    </source>
</evidence>
<dbReference type="EMBL" id="AJYW02000110">
    <property type="protein sequence ID" value="OEE76668.1"/>
    <property type="molecule type" value="Genomic_DNA"/>
</dbReference>